<sequence length="468" mass="47691">MPVLSPSFSPLLPTLPPLPTSRQSLSRRASSTNPSLLFDPPSSLSTFLTQIGSAGSLSCEKGGGVGLDTRSGGYHTNGKGKNGTRYCGDEKEGPKMVWWESNMDVDCDGSSKKGPCSNDESFQGQTAFQDKSGKDIDAHYVVIDQDKDFDPTKFGVQPLSVVAVVCGGKLTFGIWADTNALGDMGEVSVYLAQVCFGTGMNGDAGYDNPDVFYVAFPGGKSETVPSKEGKDLNEIMTIGQGLVQKAFGSGGAVVSGGTGNLTGVSSASHSGGKASWTGGGAGESDQATATSAGVGGGSLGGTGAGGATGAGEMTGAAPIPTGNNAATASYASEGGTGGLSTSGGTAGGSTSSGGSSSALLGSTGTTTTQLFIAGGCIFLLLAAVVGWAAMQHGQHGRRYERASRKDGTSDSESDSETARRSKRTSRRNQSSGSESSGTESSETDEEKPLREFGRRRSARPRRKRDMYR</sequence>
<comment type="function">
    <text evidence="10">Chitosanase catalyzing the endo-type cleavage of chitosan, the deacylated form of chitin. Chitosanase may be crucial in the degradation of the deacetylated portion of chitin in the fungal cell wall.</text>
</comment>
<dbReference type="EMBL" id="LK052947">
    <property type="protein sequence ID" value="CDR46339.1"/>
    <property type="molecule type" value="Genomic_DNA"/>
</dbReference>
<keyword evidence="12" id="KW-0472">Membrane</keyword>
<evidence type="ECO:0000256" key="11">
    <source>
        <dbReference type="SAM" id="MobiDB-lite"/>
    </source>
</evidence>
<feature type="transmembrane region" description="Helical" evidence="12">
    <location>
        <begin position="370"/>
        <end position="390"/>
    </location>
</feature>
<reference evidence="13" key="1">
    <citation type="journal article" date="2014" name="Genome Announc.">
        <title>Draft genome sequence of Rhodosporidium toruloides CECT1137, an oleaginous yeast of biotechnological interest.</title>
        <authorList>
            <person name="Morin N."/>
            <person name="Calcas X."/>
            <person name="Devillers H."/>
            <person name="Durrens P."/>
            <person name="Sherman D.J."/>
            <person name="Nicaud J.-M."/>
            <person name="Neuveglise C."/>
        </authorList>
    </citation>
    <scope>NUCLEOTIDE SEQUENCE</scope>
    <source>
        <strain evidence="13">CECT1137</strain>
    </source>
</reference>
<comment type="subcellular location">
    <subcellularLocation>
        <location evidence="2 10">Secreted</location>
    </subcellularLocation>
</comment>
<feature type="compositionally biased region" description="Gly residues" evidence="11">
    <location>
        <begin position="334"/>
        <end position="351"/>
    </location>
</feature>
<evidence type="ECO:0000256" key="9">
    <source>
        <dbReference type="ARBA" id="ARBA00023326"/>
    </source>
</evidence>
<feature type="compositionally biased region" description="Low complexity" evidence="11">
    <location>
        <begin position="20"/>
        <end position="39"/>
    </location>
</feature>
<keyword evidence="4" id="KW-0964">Secreted</keyword>
<evidence type="ECO:0000256" key="8">
    <source>
        <dbReference type="ARBA" id="ARBA00023295"/>
    </source>
</evidence>
<dbReference type="PANTHER" id="PTHR42061:SF6">
    <property type="entry name" value="ENDO-CHITOSANASE"/>
    <property type="match status" value="1"/>
</dbReference>
<name>A0A061BAF4_RHOTO</name>
<comment type="catalytic activity">
    <reaction evidence="1 10">
        <text>Endohydrolysis of beta-(1-&gt;4)-linkages between D-glucosamine residues in a partly acetylated chitosan.</text>
        <dbReference type="EC" id="3.2.1.132"/>
    </reaction>
</comment>
<dbReference type="EC" id="3.2.1.132" evidence="10"/>
<evidence type="ECO:0000256" key="2">
    <source>
        <dbReference type="ARBA" id="ARBA00004613"/>
    </source>
</evidence>
<organism evidence="13">
    <name type="scientific">Rhodotorula toruloides</name>
    <name type="common">Yeast</name>
    <name type="synonym">Rhodosporidium toruloides</name>
    <dbReference type="NCBI Taxonomy" id="5286"/>
    <lineage>
        <taxon>Eukaryota</taxon>
        <taxon>Fungi</taxon>
        <taxon>Dikarya</taxon>
        <taxon>Basidiomycota</taxon>
        <taxon>Pucciniomycotina</taxon>
        <taxon>Microbotryomycetes</taxon>
        <taxon>Sporidiobolales</taxon>
        <taxon>Sporidiobolaceae</taxon>
        <taxon>Rhodotorula</taxon>
    </lineage>
</organism>
<keyword evidence="7" id="KW-0119">Carbohydrate metabolism</keyword>
<keyword evidence="12" id="KW-1133">Transmembrane helix</keyword>
<proteinExistence type="inferred from homology"/>
<evidence type="ECO:0000256" key="12">
    <source>
        <dbReference type="SAM" id="Phobius"/>
    </source>
</evidence>
<evidence type="ECO:0000256" key="3">
    <source>
        <dbReference type="ARBA" id="ARBA00007799"/>
    </source>
</evidence>
<dbReference type="GO" id="GO:0000272">
    <property type="term" value="P:polysaccharide catabolic process"/>
    <property type="evidence" value="ECO:0007669"/>
    <property type="project" value="UniProtKB-KW"/>
</dbReference>
<dbReference type="PANTHER" id="PTHR42061">
    <property type="entry name" value="ENDO-CHITOSANASE"/>
    <property type="match status" value="1"/>
</dbReference>
<gene>
    <name evidence="13" type="ORF">RHTO0S_12e03356g</name>
</gene>
<dbReference type="GO" id="GO:0005576">
    <property type="term" value="C:extracellular region"/>
    <property type="evidence" value="ECO:0007669"/>
    <property type="project" value="UniProtKB-SubCell"/>
</dbReference>
<evidence type="ECO:0000256" key="6">
    <source>
        <dbReference type="ARBA" id="ARBA00022801"/>
    </source>
</evidence>
<feature type="compositionally biased region" description="Low complexity" evidence="11">
    <location>
        <begin position="430"/>
        <end position="440"/>
    </location>
</feature>
<keyword evidence="8 10" id="KW-0326">Glycosidase</keyword>
<feature type="region of interest" description="Disordered" evidence="11">
    <location>
        <begin position="264"/>
        <end position="298"/>
    </location>
</feature>
<dbReference type="OrthoDB" id="4756206at2759"/>
<evidence type="ECO:0000256" key="4">
    <source>
        <dbReference type="ARBA" id="ARBA00022525"/>
    </source>
</evidence>
<evidence type="ECO:0000256" key="7">
    <source>
        <dbReference type="ARBA" id="ARBA00023277"/>
    </source>
</evidence>
<keyword evidence="9 10" id="KW-0624">Polysaccharide degradation</keyword>
<dbReference type="Pfam" id="PF07335">
    <property type="entry name" value="Glyco_hydro_75"/>
    <property type="match status" value="1"/>
</dbReference>
<dbReference type="GO" id="GO:0016977">
    <property type="term" value="F:chitosanase activity"/>
    <property type="evidence" value="ECO:0007669"/>
    <property type="project" value="UniProtKB-EC"/>
</dbReference>
<accession>A0A061BAF4</accession>
<feature type="region of interest" description="Disordered" evidence="11">
    <location>
        <begin position="334"/>
        <end position="358"/>
    </location>
</feature>
<evidence type="ECO:0000313" key="13">
    <source>
        <dbReference type="EMBL" id="CDR46339.1"/>
    </source>
</evidence>
<comment type="similarity">
    <text evidence="3 10">Belongs to the glycosyl hydrolase 75 family.</text>
</comment>
<feature type="compositionally biased region" description="Basic and acidic residues" evidence="11">
    <location>
        <begin position="397"/>
        <end position="408"/>
    </location>
</feature>
<feature type="compositionally biased region" description="Basic residues" evidence="11">
    <location>
        <begin position="455"/>
        <end position="468"/>
    </location>
</feature>
<keyword evidence="12" id="KW-0812">Transmembrane</keyword>
<evidence type="ECO:0000256" key="10">
    <source>
        <dbReference type="RuleBase" id="RU361208"/>
    </source>
</evidence>
<feature type="region of interest" description="Disordered" evidence="11">
    <location>
        <begin position="1"/>
        <end position="39"/>
    </location>
</feature>
<evidence type="ECO:0000256" key="5">
    <source>
        <dbReference type="ARBA" id="ARBA00022729"/>
    </source>
</evidence>
<feature type="compositionally biased region" description="Low complexity" evidence="11">
    <location>
        <begin position="1"/>
        <end position="12"/>
    </location>
</feature>
<protein>
    <recommendedName>
        <fullName evidence="10">Endo-chitosanase</fullName>
        <ecNumber evidence="10">3.2.1.132</ecNumber>
    </recommendedName>
</protein>
<keyword evidence="6 10" id="KW-0378">Hydrolase</keyword>
<evidence type="ECO:0000256" key="1">
    <source>
        <dbReference type="ARBA" id="ARBA00000405"/>
    </source>
</evidence>
<dbReference type="InterPro" id="IPR009939">
    <property type="entry name" value="Chitosanase_fungal"/>
</dbReference>
<keyword evidence="5" id="KW-0732">Signal</keyword>
<feature type="region of interest" description="Disordered" evidence="11">
    <location>
        <begin position="394"/>
        <end position="468"/>
    </location>
</feature>
<dbReference type="AlphaFoldDB" id="A0A061BAF4"/>